<protein>
    <submittedName>
        <fullName evidence="1">Uncharacterized protein</fullName>
    </submittedName>
</protein>
<proteinExistence type="predicted"/>
<evidence type="ECO:0000313" key="1">
    <source>
        <dbReference type="EMBL" id="GKU88864.1"/>
    </source>
</evidence>
<evidence type="ECO:0000313" key="2">
    <source>
        <dbReference type="Proteomes" id="UP001054252"/>
    </source>
</evidence>
<reference evidence="1 2" key="1">
    <citation type="journal article" date="2021" name="Commun. Biol.">
        <title>The genome of Shorea leprosula (Dipterocarpaceae) highlights the ecological relevance of drought in aseasonal tropical rainforests.</title>
        <authorList>
            <person name="Ng K.K.S."/>
            <person name="Kobayashi M.J."/>
            <person name="Fawcett J.A."/>
            <person name="Hatakeyama M."/>
            <person name="Paape T."/>
            <person name="Ng C.H."/>
            <person name="Ang C.C."/>
            <person name="Tnah L.H."/>
            <person name="Lee C.T."/>
            <person name="Nishiyama T."/>
            <person name="Sese J."/>
            <person name="O'Brien M.J."/>
            <person name="Copetti D."/>
            <person name="Mohd Noor M.I."/>
            <person name="Ong R.C."/>
            <person name="Putra M."/>
            <person name="Sireger I.Z."/>
            <person name="Indrioko S."/>
            <person name="Kosugi Y."/>
            <person name="Izuno A."/>
            <person name="Isagi Y."/>
            <person name="Lee S.L."/>
            <person name="Shimizu K.K."/>
        </authorList>
    </citation>
    <scope>NUCLEOTIDE SEQUENCE [LARGE SCALE GENOMIC DNA]</scope>
    <source>
        <strain evidence="1">214</strain>
    </source>
</reference>
<organism evidence="1 2">
    <name type="scientific">Rubroshorea leprosula</name>
    <dbReference type="NCBI Taxonomy" id="152421"/>
    <lineage>
        <taxon>Eukaryota</taxon>
        <taxon>Viridiplantae</taxon>
        <taxon>Streptophyta</taxon>
        <taxon>Embryophyta</taxon>
        <taxon>Tracheophyta</taxon>
        <taxon>Spermatophyta</taxon>
        <taxon>Magnoliopsida</taxon>
        <taxon>eudicotyledons</taxon>
        <taxon>Gunneridae</taxon>
        <taxon>Pentapetalae</taxon>
        <taxon>rosids</taxon>
        <taxon>malvids</taxon>
        <taxon>Malvales</taxon>
        <taxon>Dipterocarpaceae</taxon>
        <taxon>Rubroshorea</taxon>
    </lineage>
</organism>
<dbReference type="EMBL" id="BPVZ01000003">
    <property type="protein sequence ID" value="GKU88864.1"/>
    <property type="molecule type" value="Genomic_DNA"/>
</dbReference>
<keyword evidence="2" id="KW-1185">Reference proteome</keyword>
<sequence length="79" mass="9110">MIFPYFLVQEPDLEPRNLLPCKSFRICLALLLHRRLLLLCGGELLDFLLAAGLFPPRSSGFYSWRIMVCDSLLRLKLSV</sequence>
<dbReference type="Proteomes" id="UP001054252">
    <property type="component" value="Unassembled WGS sequence"/>
</dbReference>
<name>A0AAV5HSH7_9ROSI</name>
<dbReference type="AlphaFoldDB" id="A0AAV5HSH7"/>
<gene>
    <name evidence="1" type="ORF">SLEP1_g3079</name>
</gene>
<comment type="caution">
    <text evidence="1">The sequence shown here is derived from an EMBL/GenBank/DDBJ whole genome shotgun (WGS) entry which is preliminary data.</text>
</comment>
<accession>A0AAV5HSH7</accession>